<dbReference type="PANTHER" id="PTHR33112">
    <property type="entry name" value="DOMAIN PROTEIN, PUTATIVE-RELATED"/>
    <property type="match status" value="1"/>
</dbReference>
<dbReference type="Pfam" id="PF06985">
    <property type="entry name" value="HET"/>
    <property type="match status" value="1"/>
</dbReference>
<evidence type="ECO:0000313" key="3">
    <source>
        <dbReference type="Proteomes" id="UP000019373"/>
    </source>
</evidence>
<dbReference type="InterPro" id="IPR010730">
    <property type="entry name" value="HET"/>
</dbReference>
<reference evidence="3" key="1">
    <citation type="journal article" date="2014" name="BMC Genomics">
        <title>Genome characteristics reveal the impact of lichenization on lichen-forming fungus Endocarpon pusillum Hedwig (Verrucariales, Ascomycota).</title>
        <authorList>
            <person name="Wang Y.-Y."/>
            <person name="Liu B."/>
            <person name="Zhang X.-Y."/>
            <person name="Zhou Q.-M."/>
            <person name="Zhang T."/>
            <person name="Li H."/>
            <person name="Yu Y.-F."/>
            <person name="Zhang X.-L."/>
            <person name="Hao X.-Y."/>
            <person name="Wang M."/>
            <person name="Wang L."/>
            <person name="Wei J.-C."/>
        </authorList>
    </citation>
    <scope>NUCLEOTIDE SEQUENCE [LARGE SCALE GENOMIC DNA]</scope>
    <source>
        <strain evidence="3">Z07020 / HMAS-L-300199</strain>
    </source>
</reference>
<gene>
    <name evidence="2" type="ORF">EPUS_01419</name>
</gene>
<dbReference type="Proteomes" id="UP000019373">
    <property type="component" value="Unassembled WGS sequence"/>
</dbReference>
<name>U1GVK1_ENDPU</name>
<dbReference type="OMA" id="RYSHESC"/>
<dbReference type="EMBL" id="KE720780">
    <property type="protein sequence ID" value="ERF76086.1"/>
    <property type="molecule type" value="Genomic_DNA"/>
</dbReference>
<accession>U1GVK1</accession>
<dbReference type="HOGENOM" id="CLU_002639_3_2_1"/>
<proteinExistence type="predicted"/>
<feature type="domain" description="Heterokaryon incompatibility" evidence="1">
    <location>
        <begin position="207"/>
        <end position="355"/>
    </location>
</feature>
<dbReference type="PANTHER" id="PTHR33112:SF8">
    <property type="entry name" value="HETEROKARYON INCOMPATIBILITY DOMAIN-CONTAINING PROTEIN"/>
    <property type="match status" value="1"/>
</dbReference>
<evidence type="ECO:0000313" key="2">
    <source>
        <dbReference type="EMBL" id="ERF76086.1"/>
    </source>
</evidence>
<sequence length="670" mass="75133">MRGPNLDRMQCHQPSYLALKRSAEAGCRLCSFFWAALERGVGKGPHHNRIALSHVSERYPGRQISLVAWGGADRSLDRIHVITTGEIPSLSSSFEAGDEDENTTVDPTMHPDHQLALDGVVDLYAYPDDPAAWLGGITGRQLPRTAGNSEDDFQLAWKWLKDCLTNHTICPNGITKPSLPTRIIDVGPSDGSIDPYLLESDERKGLYITLSHCWGGMVPLTTTTLTLEERKRSIPLASLPRTFREAVIITRRFGIRYIWIDSLCILQDSQTDWEKESAVMGDTYTFGFINIAARGALNAEGGCFIPREAEPPPCLVKYFSSDCSITGSMYIRSPSFQAERLQDAPLDRRGWVLQERLLSPRILYFGRQQLYWECAETTFRQDGKHCDVATDGLRLHLDFKASVVFDAAYPFSSGRTHAQYDQQSGQVGVTARSFIQWYKVVRQYTRRDLTFHTDKLPAISGIAKAFQAKTGCTYIAGIWKEDLIAGIAWYLTQPSHDVICMSLPSWSWARIKGEVFFRSLSIAEVKMRDSSCQLVDVAHRLASGLNPYGDILDARLKILGRLIQVHYEALELSDDMFSFGPSIFALDGRPIGRVSFDTLASYPDNVAVFFCLLLYSDDHRAAALALELEKDHCEALYRRIGYVSVDSSPSGQPDGRMPFWQSEPQIITIL</sequence>
<dbReference type="eggNOG" id="ENOG502SICY">
    <property type="taxonomic scope" value="Eukaryota"/>
</dbReference>
<dbReference type="GeneID" id="19236476"/>
<evidence type="ECO:0000259" key="1">
    <source>
        <dbReference type="Pfam" id="PF06985"/>
    </source>
</evidence>
<dbReference type="AlphaFoldDB" id="U1GVK1"/>
<dbReference type="OrthoDB" id="5125733at2759"/>
<keyword evidence="3" id="KW-1185">Reference proteome</keyword>
<protein>
    <recommendedName>
        <fullName evidence="1">Heterokaryon incompatibility domain-containing protein</fullName>
    </recommendedName>
</protein>
<dbReference type="RefSeq" id="XP_007786552.1">
    <property type="nucleotide sequence ID" value="XM_007788362.1"/>
</dbReference>
<organism evidence="2 3">
    <name type="scientific">Endocarpon pusillum (strain Z07020 / HMAS-L-300199)</name>
    <name type="common">Lichen-forming fungus</name>
    <dbReference type="NCBI Taxonomy" id="1263415"/>
    <lineage>
        <taxon>Eukaryota</taxon>
        <taxon>Fungi</taxon>
        <taxon>Dikarya</taxon>
        <taxon>Ascomycota</taxon>
        <taxon>Pezizomycotina</taxon>
        <taxon>Eurotiomycetes</taxon>
        <taxon>Chaetothyriomycetidae</taxon>
        <taxon>Verrucariales</taxon>
        <taxon>Verrucariaceae</taxon>
        <taxon>Endocarpon</taxon>
    </lineage>
</organism>